<gene>
    <name evidence="7" type="ORF">SAMN05444398_102114</name>
</gene>
<evidence type="ECO:0000256" key="4">
    <source>
        <dbReference type="ARBA" id="ARBA00022840"/>
    </source>
</evidence>
<keyword evidence="8" id="KW-1185">Reference proteome</keyword>
<dbReference type="PANTHER" id="PTHR43820">
    <property type="entry name" value="HIGH-AFFINITY BRANCHED-CHAIN AMINO ACID TRANSPORT ATP-BINDING PROTEIN LIVF"/>
    <property type="match status" value="1"/>
</dbReference>
<protein>
    <submittedName>
        <fullName evidence="7">Amino acid/amide ABC transporter ATP-binding protein 2, HAAT family</fullName>
    </submittedName>
</protein>
<reference evidence="7 8" key="1">
    <citation type="submission" date="2016-11" db="EMBL/GenBank/DDBJ databases">
        <authorList>
            <person name="Jaros S."/>
            <person name="Januszkiewicz K."/>
            <person name="Wedrychowicz H."/>
        </authorList>
    </citation>
    <scope>NUCLEOTIDE SEQUENCE [LARGE SCALE GENOMIC DNA]</scope>
    <source>
        <strain evidence="7 8">DSM 29589</strain>
    </source>
</reference>
<keyword evidence="4 7" id="KW-0067">ATP-binding</keyword>
<keyword evidence="3" id="KW-0547">Nucleotide-binding</keyword>
<dbReference type="InterPro" id="IPR003439">
    <property type="entry name" value="ABC_transporter-like_ATP-bd"/>
</dbReference>
<keyword evidence="5" id="KW-0029">Amino-acid transport</keyword>
<dbReference type="InterPro" id="IPR017780">
    <property type="entry name" value="ABC_transptr_urea_ATP-bd_UrtE"/>
</dbReference>
<dbReference type="PANTHER" id="PTHR43820:SF5">
    <property type="entry name" value="HIGH-AFFINITY BRANCHED-CHAIN AMINO ACID TRANSPORT ATP-BINDING PROTEIN"/>
    <property type="match status" value="1"/>
</dbReference>
<evidence type="ECO:0000256" key="5">
    <source>
        <dbReference type="ARBA" id="ARBA00022970"/>
    </source>
</evidence>
<evidence type="ECO:0000259" key="6">
    <source>
        <dbReference type="PROSITE" id="PS50893"/>
    </source>
</evidence>
<evidence type="ECO:0000256" key="1">
    <source>
        <dbReference type="ARBA" id="ARBA00005417"/>
    </source>
</evidence>
<dbReference type="RefSeq" id="WP_084728937.1">
    <property type="nucleotide sequence ID" value="NZ_BMLR01000002.1"/>
</dbReference>
<dbReference type="STRING" id="337701.SAMN05444398_102114"/>
<dbReference type="GO" id="GO:0016887">
    <property type="term" value="F:ATP hydrolysis activity"/>
    <property type="evidence" value="ECO:0007669"/>
    <property type="project" value="InterPro"/>
</dbReference>
<organism evidence="7 8">
    <name type="scientific">Roseovarius pacificus</name>
    <dbReference type="NCBI Taxonomy" id="337701"/>
    <lineage>
        <taxon>Bacteria</taxon>
        <taxon>Pseudomonadati</taxon>
        <taxon>Pseudomonadota</taxon>
        <taxon>Alphaproteobacteria</taxon>
        <taxon>Rhodobacterales</taxon>
        <taxon>Roseobacteraceae</taxon>
        <taxon>Roseovarius</taxon>
    </lineage>
</organism>
<feature type="domain" description="ABC transporter" evidence="6">
    <location>
        <begin position="4"/>
        <end position="231"/>
    </location>
</feature>
<evidence type="ECO:0000256" key="2">
    <source>
        <dbReference type="ARBA" id="ARBA00022448"/>
    </source>
</evidence>
<dbReference type="PROSITE" id="PS50893">
    <property type="entry name" value="ABC_TRANSPORTER_2"/>
    <property type="match status" value="1"/>
</dbReference>
<proteinExistence type="inferred from homology"/>
<dbReference type="SMART" id="SM00382">
    <property type="entry name" value="AAA"/>
    <property type="match status" value="1"/>
</dbReference>
<dbReference type="Pfam" id="PF00005">
    <property type="entry name" value="ABC_tran"/>
    <property type="match status" value="1"/>
</dbReference>
<dbReference type="CDD" id="cd03224">
    <property type="entry name" value="ABC_TM1139_LivF_branched"/>
    <property type="match status" value="1"/>
</dbReference>
<accession>A0A1M6ZZC0</accession>
<dbReference type="SUPFAM" id="SSF52540">
    <property type="entry name" value="P-loop containing nucleoside triphosphate hydrolases"/>
    <property type="match status" value="1"/>
</dbReference>
<dbReference type="AlphaFoldDB" id="A0A1M6ZZC0"/>
<sequence>MENMQARDLYSFYGKSPVILGVSFDLDPGEFLAVLGRNGVGKTTLLKSIMGLTDRCEGGLAFGSQDILGLSTPQRSKLGIAYIPQGREVIPQFTVRENILMGTFARPDGKRDIPDYLFEMFPILDEFISRRGGDLSGGQQQQLAIARALAMDPKILILDEPTEGIQPNIVKQIEDAIVRLNRERGLGIILVEQNVPFARTASDRFLVLDKGRVVLSGKSEDLTDDVVEKHLTF</sequence>
<evidence type="ECO:0000313" key="7">
    <source>
        <dbReference type="EMBL" id="SHL35842.1"/>
    </source>
</evidence>
<dbReference type="OrthoDB" id="9806149at2"/>
<dbReference type="GO" id="GO:0015807">
    <property type="term" value="P:L-amino acid transport"/>
    <property type="evidence" value="ECO:0007669"/>
    <property type="project" value="TreeGrafter"/>
</dbReference>
<dbReference type="InterPro" id="IPR052156">
    <property type="entry name" value="BCAA_Transport_ATP-bd_LivF"/>
</dbReference>
<dbReference type="EMBL" id="FRBR01000002">
    <property type="protein sequence ID" value="SHL35842.1"/>
    <property type="molecule type" value="Genomic_DNA"/>
</dbReference>
<dbReference type="GO" id="GO:0015658">
    <property type="term" value="F:branched-chain amino acid transmembrane transporter activity"/>
    <property type="evidence" value="ECO:0007669"/>
    <property type="project" value="TreeGrafter"/>
</dbReference>
<dbReference type="InterPro" id="IPR003593">
    <property type="entry name" value="AAA+_ATPase"/>
</dbReference>
<evidence type="ECO:0000256" key="3">
    <source>
        <dbReference type="ARBA" id="ARBA00022741"/>
    </source>
</evidence>
<dbReference type="NCBIfam" id="TIGR03410">
    <property type="entry name" value="urea_trans_UrtE"/>
    <property type="match status" value="1"/>
</dbReference>
<comment type="similarity">
    <text evidence="1">Belongs to the ABC transporter superfamily.</text>
</comment>
<dbReference type="GO" id="GO:0005524">
    <property type="term" value="F:ATP binding"/>
    <property type="evidence" value="ECO:0007669"/>
    <property type="project" value="UniProtKB-KW"/>
</dbReference>
<evidence type="ECO:0000313" key="8">
    <source>
        <dbReference type="Proteomes" id="UP000183974"/>
    </source>
</evidence>
<keyword evidence="2" id="KW-0813">Transport</keyword>
<dbReference type="Proteomes" id="UP000183974">
    <property type="component" value="Unassembled WGS sequence"/>
</dbReference>
<name>A0A1M6ZZC0_9RHOB</name>
<dbReference type="InterPro" id="IPR027417">
    <property type="entry name" value="P-loop_NTPase"/>
</dbReference>
<dbReference type="Gene3D" id="3.40.50.300">
    <property type="entry name" value="P-loop containing nucleotide triphosphate hydrolases"/>
    <property type="match status" value="1"/>
</dbReference>